<sequence>MVFSRLEKTPKRNYYNNLVEEFGQGRLEAPLYDRRGRALRIVGAHAPAKTTEENNKDAFYDEINAMMFKIPSQEVLIVGIDANAKTGLGQQSSLLEKWYYPTERTSDNGSRLVN</sequence>
<name>A0ABR1E779_NECAM</name>
<keyword evidence="2" id="KW-1185">Reference proteome</keyword>
<accession>A0ABR1E779</accession>
<gene>
    <name evidence="1" type="primary">Necator_chrV.g20819</name>
    <name evidence="1" type="ORF">RB195_016026</name>
</gene>
<evidence type="ECO:0000313" key="2">
    <source>
        <dbReference type="Proteomes" id="UP001303046"/>
    </source>
</evidence>
<dbReference type="EMBL" id="JAVFWL010000005">
    <property type="protein sequence ID" value="KAK6758554.1"/>
    <property type="molecule type" value="Genomic_DNA"/>
</dbReference>
<protein>
    <submittedName>
        <fullName evidence="1">Uncharacterized protein</fullName>
    </submittedName>
</protein>
<proteinExistence type="predicted"/>
<dbReference type="Proteomes" id="UP001303046">
    <property type="component" value="Unassembled WGS sequence"/>
</dbReference>
<organism evidence="1 2">
    <name type="scientific">Necator americanus</name>
    <name type="common">Human hookworm</name>
    <dbReference type="NCBI Taxonomy" id="51031"/>
    <lineage>
        <taxon>Eukaryota</taxon>
        <taxon>Metazoa</taxon>
        <taxon>Ecdysozoa</taxon>
        <taxon>Nematoda</taxon>
        <taxon>Chromadorea</taxon>
        <taxon>Rhabditida</taxon>
        <taxon>Rhabditina</taxon>
        <taxon>Rhabditomorpha</taxon>
        <taxon>Strongyloidea</taxon>
        <taxon>Ancylostomatidae</taxon>
        <taxon>Bunostominae</taxon>
        <taxon>Necator</taxon>
    </lineage>
</organism>
<comment type="caution">
    <text evidence="1">The sequence shown here is derived from an EMBL/GenBank/DDBJ whole genome shotgun (WGS) entry which is preliminary data.</text>
</comment>
<reference evidence="1 2" key="1">
    <citation type="submission" date="2023-08" db="EMBL/GenBank/DDBJ databases">
        <title>A Necator americanus chromosomal reference genome.</title>
        <authorList>
            <person name="Ilik V."/>
            <person name="Petrzelkova K.J."/>
            <person name="Pardy F."/>
            <person name="Fuh T."/>
            <person name="Niatou-Singa F.S."/>
            <person name="Gouil Q."/>
            <person name="Baker L."/>
            <person name="Ritchie M.E."/>
            <person name="Jex A.R."/>
            <person name="Gazzola D."/>
            <person name="Li H."/>
            <person name="Toshio Fujiwara R."/>
            <person name="Zhan B."/>
            <person name="Aroian R.V."/>
            <person name="Pafco B."/>
            <person name="Schwarz E.M."/>
        </authorList>
    </citation>
    <scope>NUCLEOTIDE SEQUENCE [LARGE SCALE GENOMIC DNA]</scope>
    <source>
        <strain evidence="1 2">Aroian</strain>
        <tissue evidence="1">Whole animal</tissue>
    </source>
</reference>
<evidence type="ECO:0000313" key="1">
    <source>
        <dbReference type="EMBL" id="KAK6758554.1"/>
    </source>
</evidence>